<dbReference type="EMBL" id="LHXZ01000001">
    <property type="protein sequence ID" value="KXB03899.1"/>
    <property type="molecule type" value="Genomic_DNA"/>
</dbReference>
<evidence type="ECO:0000313" key="1">
    <source>
        <dbReference type="EMBL" id="KXB03899.1"/>
    </source>
</evidence>
<protein>
    <submittedName>
        <fullName evidence="1">Uncharacterized protein</fullName>
    </submittedName>
</protein>
<keyword evidence="2" id="KW-1185">Reference proteome</keyword>
<reference evidence="1 2" key="1">
    <citation type="journal article" date="2016" name="Sci. Rep.">
        <title>Metabolic traits of an uncultured archaeal lineage -MSBL1- from brine pools of the Red Sea.</title>
        <authorList>
            <person name="Mwirichia R."/>
            <person name="Alam I."/>
            <person name="Rashid M."/>
            <person name="Vinu M."/>
            <person name="Ba-Alawi W."/>
            <person name="Anthony Kamau A."/>
            <person name="Kamanda Ngugi D."/>
            <person name="Goker M."/>
            <person name="Klenk H.P."/>
            <person name="Bajic V."/>
            <person name="Stingl U."/>
        </authorList>
    </citation>
    <scope>NUCLEOTIDE SEQUENCE [LARGE SCALE GENOMIC DNA]</scope>
    <source>
        <strain evidence="1">SCGC-AAA261F19</strain>
    </source>
</reference>
<dbReference type="AlphaFoldDB" id="A0A133VBS5"/>
<proteinExistence type="predicted"/>
<gene>
    <name evidence="1" type="ORF">AKJ45_00165</name>
</gene>
<comment type="caution">
    <text evidence="1">The sequence shown here is derived from an EMBL/GenBank/DDBJ whole genome shotgun (WGS) entry which is preliminary data.</text>
</comment>
<organism evidence="1 2">
    <name type="scientific">candidate division MSBL1 archaeon SCGC-AAA261F19</name>
    <dbReference type="NCBI Taxonomy" id="1698275"/>
    <lineage>
        <taxon>Archaea</taxon>
        <taxon>Methanobacteriati</taxon>
        <taxon>Methanobacteriota</taxon>
        <taxon>candidate division MSBL1</taxon>
    </lineage>
</organism>
<accession>A0A133VBS5</accession>
<evidence type="ECO:0000313" key="2">
    <source>
        <dbReference type="Proteomes" id="UP000070565"/>
    </source>
</evidence>
<dbReference type="Proteomes" id="UP000070565">
    <property type="component" value="Unassembled WGS sequence"/>
</dbReference>
<sequence>MTEAEERSYYQLRELYDGDDHDPELEKLKLKCKDCGHLGTVKEMRVLKSKRYQQHHILRKESVWRARRKRESSDRFSPCKKFIAEYDEDFNCPNCGSASIKLLPEELDKIVAQAL</sequence>
<name>A0A133VBS5_9EURY</name>